<sequence length="164" mass="18473">MALPLIAAGLALGAAALHESTKNHYRNLELNRKNDDYSNIYHSSITKTPSDTYDNGQTVTPVFGSIVCCEVYNLVDHTGIWIDRDTIIELSENGLVKAISYERFLDDRSGNNMFVACDKNHNPIVIEGVGERAISNVYTYREYDVVNNNCHRFVHQCLTDSDKK</sequence>
<dbReference type="EMBL" id="JAQOMS010000002">
    <property type="protein sequence ID" value="MDC2887931.1"/>
    <property type="molecule type" value="Genomic_DNA"/>
</dbReference>
<comment type="caution">
    <text evidence="1">The sequence shown here is derived from an EMBL/GenBank/DDBJ whole genome shotgun (WGS) entry which is preliminary data.</text>
</comment>
<organism evidence="1 2">
    <name type="scientific">Psychrosphaera algicola</name>
    <dbReference type="NCBI Taxonomy" id="3023714"/>
    <lineage>
        <taxon>Bacteria</taxon>
        <taxon>Pseudomonadati</taxon>
        <taxon>Pseudomonadota</taxon>
        <taxon>Gammaproteobacteria</taxon>
        <taxon>Alteromonadales</taxon>
        <taxon>Pseudoalteromonadaceae</taxon>
        <taxon>Psychrosphaera</taxon>
    </lineage>
</organism>
<gene>
    <name evidence="1" type="ORF">PN838_02650</name>
</gene>
<proteinExistence type="predicted"/>
<name>A0ABT5FBH3_9GAMM</name>
<reference evidence="1 2" key="1">
    <citation type="submission" date="2023-01" db="EMBL/GenBank/DDBJ databases">
        <title>Psychrosphaera sp. nov., isolated from marine algae.</title>
        <authorList>
            <person name="Bayburt H."/>
            <person name="Choi B.J."/>
            <person name="Kim J.M."/>
            <person name="Choi D.G."/>
            <person name="Jeon C.O."/>
        </authorList>
    </citation>
    <scope>NUCLEOTIDE SEQUENCE [LARGE SCALE GENOMIC DNA]</scope>
    <source>
        <strain evidence="1 2">G1-22</strain>
    </source>
</reference>
<evidence type="ECO:0000313" key="1">
    <source>
        <dbReference type="EMBL" id="MDC2887931.1"/>
    </source>
</evidence>
<evidence type="ECO:0000313" key="2">
    <source>
        <dbReference type="Proteomes" id="UP001528411"/>
    </source>
</evidence>
<keyword evidence="2" id="KW-1185">Reference proteome</keyword>
<evidence type="ECO:0008006" key="3">
    <source>
        <dbReference type="Google" id="ProtNLM"/>
    </source>
</evidence>
<dbReference type="RefSeq" id="WP_272179688.1">
    <property type="nucleotide sequence ID" value="NZ_JAQOMS010000002.1"/>
</dbReference>
<accession>A0ABT5FBH3</accession>
<protein>
    <recommendedName>
        <fullName evidence="3">LRAT domain-containing protein</fullName>
    </recommendedName>
</protein>
<dbReference type="Proteomes" id="UP001528411">
    <property type="component" value="Unassembled WGS sequence"/>
</dbReference>